<evidence type="ECO:0000313" key="1">
    <source>
        <dbReference type="EMBL" id="KKK52898.1"/>
    </source>
</evidence>
<organism evidence="1">
    <name type="scientific">marine sediment metagenome</name>
    <dbReference type="NCBI Taxonomy" id="412755"/>
    <lineage>
        <taxon>unclassified sequences</taxon>
        <taxon>metagenomes</taxon>
        <taxon>ecological metagenomes</taxon>
    </lineage>
</organism>
<sequence>MSRIKTVSVRFNGCGSRALFDVENEQHAKGLAEVVDRVKRAMLDSDNNDSFSVSVDPYRGPPCRYASGDRNIREA</sequence>
<name>A0A0F8W8G3_9ZZZZ</name>
<gene>
    <name evidence="1" type="ORF">LCGC14_3100280</name>
</gene>
<dbReference type="AlphaFoldDB" id="A0A0F8W8G3"/>
<proteinExistence type="predicted"/>
<dbReference type="EMBL" id="LAZR01066782">
    <property type="protein sequence ID" value="KKK52898.1"/>
    <property type="molecule type" value="Genomic_DNA"/>
</dbReference>
<accession>A0A0F8W8G3</accession>
<reference evidence="1" key="1">
    <citation type="journal article" date="2015" name="Nature">
        <title>Complex archaea that bridge the gap between prokaryotes and eukaryotes.</title>
        <authorList>
            <person name="Spang A."/>
            <person name="Saw J.H."/>
            <person name="Jorgensen S.L."/>
            <person name="Zaremba-Niedzwiedzka K."/>
            <person name="Martijn J."/>
            <person name="Lind A.E."/>
            <person name="van Eijk R."/>
            <person name="Schleper C."/>
            <person name="Guy L."/>
            <person name="Ettema T.J."/>
        </authorList>
    </citation>
    <scope>NUCLEOTIDE SEQUENCE</scope>
</reference>
<protein>
    <submittedName>
        <fullName evidence="1">Uncharacterized protein</fullName>
    </submittedName>
</protein>
<comment type="caution">
    <text evidence="1">The sequence shown here is derived from an EMBL/GenBank/DDBJ whole genome shotgun (WGS) entry which is preliminary data.</text>
</comment>